<dbReference type="RefSeq" id="WP_219480507.1">
    <property type="nucleotide sequence ID" value="NZ_JAHXCT010000003.1"/>
</dbReference>
<feature type="region of interest" description="Disordered" evidence="1">
    <location>
        <begin position="31"/>
        <end position="65"/>
    </location>
</feature>
<proteinExistence type="predicted"/>
<organism evidence="2 3">
    <name type="scientific">Hoylesella nanceiensis</name>
    <dbReference type="NCBI Taxonomy" id="425941"/>
    <lineage>
        <taxon>Bacteria</taxon>
        <taxon>Pseudomonadati</taxon>
        <taxon>Bacteroidota</taxon>
        <taxon>Bacteroidia</taxon>
        <taxon>Bacteroidales</taxon>
        <taxon>Prevotellaceae</taxon>
        <taxon>Hoylesella</taxon>
    </lineage>
</organism>
<accession>A0ABS6YBW9</accession>
<comment type="caution">
    <text evidence="2">The sequence shown here is derived from an EMBL/GenBank/DDBJ whole genome shotgun (WGS) entry which is preliminary data.</text>
</comment>
<protein>
    <submittedName>
        <fullName evidence="2">Uncharacterized protein</fullName>
    </submittedName>
</protein>
<gene>
    <name evidence="2" type="ORF">KZO38_04705</name>
</gene>
<evidence type="ECO:0000256" key="1">
    <source>
        <dbReference type="SAM" id="MobiDB-lite"/>
    </source>
</evidence>
<dbReference type="Proteomes" id="UP000788426">
    <property type="component" value="Unassembled WGS sequence"/>
</dbReference>
<evidence type="ECO:0000313" key="3">
    <source>
        <dbReference type="Proteomes" id="UP000788426"/>
    </source>
</evidence>
<keyword evidence="3" id="KW-1185">Reference proteome</keyword>
<name>A0ABS6YBW9_9BACT</name>
<sequence>MTTSKRNEKQQYLAPAIAVFDIVENTYLLAASPNARPGGDGDPAGSITIEPPKHEDGGDSDNLEG</sequence>
<reference evidence="2 3" key="1">
    <citation type="submission" date="2021-07" db="EMBL/GenBank/DDBJ databases">
        <title>Genomic diversity and antimicrobial resistance of Prevotella spp. isolated from chronic lung disease airways.</title>
        <authorList>
            <person name="Webb K.A."/>
            <person name="Olagoke O.S."/>
            <person name="Baird T."/>
            <person name="Neill J."/>
            <person name="Pham A."/>
            <person name="Wells T.J."/>
            <person name="Ramsay K.A."/>
            <person name="Bell S.C."/>
            <person name="Sarovich D.S."/>
            <person name="Price E.P."/>
        </authorList>
    </citation>
    <scope>NUCLEOTIDE SEQUENCE [LARGE SCALE GENOMIC DNA]</scope>
    <source>
        <strain evidence="2 3">SCHI0011.S.12</strain>
    </source>
</reference>
<dbReference type="EMBL" id="JAHXCT010000003">
    <property type="protein sequence ID" value="MBW4769058.1"/>
    <property type="molecule type" value="Genomic_DNA"/>
</dbReference>
<evidence type="ECO:0000313" key="2">
    <source>
        <dbReference type="EMBL" id="MBW4769058.1"/>
    </source>
</evidence>